<accession>A0A3A4AZ79</accession>
<dbReference type="GO" id="GO:0050135">
    <property type="term" value="F:NADP+ nucleosidase activity"/>
    <property type="evidence" value="ECO:0007669"/>
    <property type="project" value="InterPro"/>
</dbReference>
<dbReference type="RefSeq" id="WP_119927086.1">
    <property type="nucleotide sequence ID" value="NZ_QZEY01000004.1"/>
</dbReference>
<organism evidence="2 3">
    <name type="scientific">Bailinhaonella thermotolerans</name>
    <dbReference type="NCBI Taxonomy" id="1070861"/>
    <lineage>
        <taxon>Bacteria</taxon>
        <taxon>Bacillati</taxon>
        <taxon>Actinomycetota</taxon>
        <taxon>Actinomycetes</taxon>
        <taxon>Streptosporangiales</taxon>
        <taxon>Streptosporangiaceae</taxon>
        <taxon>Bailinhaonella</taxon>
    </lineage>
</organism>
<proteinExistence type="predicted"/>
<dbReference type="OrthoDB" id="4745173at2"/>
<reference evidence="2 3" key="1">
    <citation type="submission" date="2018-09" db="EMBL/GenBank/DDBJ databases">
        <title>YIM 75507 draft genome.</title>
        <authorList>
            <person name="Tang S."/>
            <person name="Feng Y."/>
        </authorList>
    </citation>
    <scope>NUCLEOTIDE SEQUENCE [LARGE SCALE GENOMIC DNA]</scope>
    <source>
        <strain evidence="2 3">YIM 75507</strain>
    </source>
</reference>
<sequence>MEPSPWRPNNGLLHEPVKKTLNPGTRIDRYGSRQGSFVSSEETHFLQRGIPFHAERDTYHIYEVQKAFTVQARIAAPTKGFPGGGFSANFPIRSTGSCWMDILRSYISGQRPTVSVILGGQTFCALNGFPRVGLSTIPKEDAMKRRNCSPRKIKHAATS</sequence>
<dbReference type="AlphaFoldDB" id="A0A3A4AZ79"/>
<dbReference type="Proteomes" id="UP000265768">
    <property type="component" value="Unassembled WGS sequence"/>
</dbReference>
<gene>
    <name evidence="2" type="ORF">D5H75_15400</name>
</gene>
<protein>
    <submittedName>
        <fullName evidence="2">DUF4237 domain-containing protein</fullName>
    </submittedName>
</protein>
<dbReference type="EMBL" id="QZEY01000004">
    <property type="protein sequence ID" value="RJL32836.1"/>
    <property type="molecule type" value="Genomic_DNA"/>
</dbReference>
<comment type="caution">
    <text evidence="2">The sequence shown here is derived from an EMBL/GenBank/DDBJ whole genome shotgun (WGS) entry which is preliminary data.</text>
</comment>
<evidence type="ECO:0000313" key="2">
    <source>
        <dbReference type="EMBL" id="RJL32836.1"/>
    </source>
</evidence>
<feature type="domain" description="TNT" evidence="1">
    <location>
        <begin position="20"/>
        <end position="89"/>
    </location>
</feature>
<evidence type="ECO:0000259" key="1">
    <source>
        <dbReference type="Pfam" id="PF14021"/>
    </source>
</evidence>
<dbReference type="Pfam" id="PF14021">
    <property type="entry name" value="TNT"/>
    <property type="match status" value="1"/>
</dbReference>
<dbReference type="InterPro" id="IPR025331">
    <property type="entry name" value="TNT"/>
</dbReference>
<name>A0A3A4AZ79_9ACTN</name>
<keyword evidence="3" id="KW-1185">Reference proteome</keyword>
<evidence type="ECO:0000313" key="3">
    <source>
        <dbReference type="Proteomes" id="UP000265768"/>
    </source>
</evidence>